<organism evidence="1 2">
    <name type="scientific">Rangifer tarandus platyrhynchus</name>
    <name type="common">Svalbard reindeer</name>
    <dbReference type="NCBI Taxonomy" id="3082113"/>
    <lineage>
        <taxon>Eukaryota</taxon>
        <taxon>Metazoa</taxon>
        <taxon>Chordata</taxon>
        <taxon>Craniata</taxon>
        <taxon>Vertebrata</taxon>
        <taxon>Euteleostomi</taxon>
        <taxon>Mammalia</taxon>
        <taxon>Eutheria</taxon>
        <taxon>Laurasiatheria</taxon>
        <taxon>Artiodactyla</taxon>
        <taxon>Ruminantia</taxon>
        <taxon>Pecora</taxon>
        <taxon>Cervidae</taxon>
        <taxon>Odocoileinae</taxon>
        <taxon>Rangifer</taxon>
    </lineage>
</organism>
<protein>
    <submittedName>
        <fullName evidence="1">Uncharacterized protein</fullName>
    </submittedName>
</protein>
<evidence type="ECO:0000313" key="1">
    <source>
        <dbReference type="EMBL" id="CAM9268604.1"/>
    </source>
</evidence>
<name>A0AC59Y0A5_RANTA</name>
<dbReference type="EMBL" id="OX596085">
    <property type="protein sequence ID" value="CAM9268604.1"/>
    <property type="molecule type" value="Genomic_DNA"/>
</dbReference>
<proteinExistence type="predicted"/>
<reference evidence="1" key="1">
    <citation type="submission" date="2023-05" db="EMBL/GenBank/DDBJ databases">
        <authorList>
            <consortium name="ELIXIR-Norway"/>
        </authorList>
    </citation>
    <scope>NUCLEOTIDE SEQUENCE</scope>
</reference>
<sequence>MLGGDSFLLCALLRLHLSDCAPDRLSHRWFPLHTVYSGPSYPQLDHSWALLPPAALPPSPSKGVTWADEIIPTPQDSRRNSSEARQPLPRGRRSWRKPVSPASGWGRYCSAQTLPAYPPPTSPL</sequence>
<gene>
    <name evidence="1" type="ORF">MRATA1EN22A_LOCUS204</name>
</gene>
<evidence type="ECO:0000313" key="2">
    <source>
        <dbReference type="Proteomes" id="UP001162501"/>
    </source>
</evidence>
<dbReference type="Proteomes" id="UP001162501">
    <property type="component" value="Chromosome 1"/>
</dbReference>
<accession>A0AC59Y0A5</accession>
<reference evidence="1" key="2">
    <citation type="submission" date="2025-03" db="EMBL/GenBank/DDBJ databases">
        <authorList>
            <consortium name="ELIXIR-Norway"/>
            <consortium name="Elixir Norway"/>
        </authorList>
    </citation>
    <scope>NUCLEOTIDE SEQUENCE</scope>
</reference>